<dbReference type="GeneID" id="70234069"/>
<dbReference type="EMBL" id="JAEUBE010000158">
    <property type="protein sequence ID" value="KAH3668348.1"/>
    <property type="molecule type" value="Genomic_DNA"/>
</dbReference>
<dbReference type="OrthoDB" id="2635at2759"/>
<evidence type="ECO:0000313" key="4">
    <source>
        <dbReference type="EMBL" id="KAH3668348.1"/>
    </source>
</evidence>
<evidence type="ECO:0000259" key="3">
    <source>
        <dbReference type="PROSITE" id="PS51532"/>
    </source>
</evidence>
<dbReference type="RefSeq" id="XP_046062762.1">
    <property type="nucleotide sequence ID" value="XM_046202936.1"/>
</dbReference>
<dbReference type="GO" id="GO:0005737">
    <property type="term" value="C:cytoplasm"/>
    <property type="evidence" value="ECO:0007669"/>
    <property type="project" value="UniProtKB-ARBA"/>
</dbReference>
<dbReference type="Gene3D" id="2.60.120.470">
    <property type="entry name" value="PITH domain"/>
    <property type="match status" value="1"/>
</dbReference>
<accession>A0A9P8P9U6</accession>
<protein>
    <recommendedName>
        <fullName evidence="3">PITH domain-containing protein</fullName>
    </recommendedName>
</protein>
<organism evidence="4 5">
    <name type="scientific">Ogataea philodendri</name>
    <dbReference type="NCBI Taxonomy" id="1378263"/>
    <lineage>
        <taxon>Eukaryota</taxon>
        <taxon>Fungi</taxon>
        <taxon>Dikarya</taxon>
        <taxon>Ascomycota</taxon>
        <taxon>Saccharomycotina</taxon>
        <taxon>Pichiomycetes</taxon>
        <taxon>Pichiales</taxon>
        <taxon>Pichiaceae</taxon>
        <taxon>Ogataea</taxon>
    </lineage>
</organism>
<dbReference type="PANTHER" id="PTHR12175:SF1">
    <property type="entry name" value="PITH DOMAIN-CONTAINING PROTEIN 1"/>
    <property type="match status" value="1"/>
</dbReference>
<gene>
    <name evidence="4" type="ORF">OGAPHI_002102</name>
</gene>
<dbReference type="InterPro" id="IPR037047">
    <property type="entry name" value="PITH_dom_sf"/>
</dbReference>
<dbReference type="PROSITE" id="PS51532">
    <property type="entry name" value="PITH"/>
    <property type="match status" value="1"/>
</dbReference>
<reference evidence="4" key="2">
    <citation type="submission" date="2021-01" db="EMBL/GenBank/DDBJ databases">
        <authorList>
            <person name="Schikora-Tamarit M.A."/>
        </authorList>
    </citation>
    <scope>NUCLEOTIDE SEQUENCE</scope>
    <source>
        <strain evidence="4">CBS6075</strain>
    </source>
</reference>
<dbReference type="InterPro" id="IPR045099">
    <property type="entry name" value="PITH1-like"/>
</dbReference>
<dbReference type="InterPro" id="IPR008979">
    <property type="entry name" value="Galactose-bd-like_sf"/>
</dbReference>
<sequence length="222" mass="25259">MSCHHQHSHGVAPIPTNESQSLNSDVLTTQVSALNIENSPQDLAKLFKTQTTKYQLIPEIRSDADNQFILHIPFQGSVKLYSIILRTARHPNHCPRTIKLYKNQPSLDFDSVGTTKATHEIEHPQIGVEFDDDLPEEFVAEDTFVEHYLPRRLLTGVTSLSIFFQNNWADDDDEVLKLYSVELRGEFTPLTKDPVVTLYESAANPADHKNMLSQETKNYQNL</sequence>
<name>A0A9P8P9U6_9ASCO</name>
<evidence type="ECO:0000256" key="2">
    <source>
        <dbReference type="SAM" id="MobiDB-lite"/>
    </source>
</evidence>
<keyword evidence="5" id="KW-1185">Reference proteome</keyword>
<feature type="region of interest" description="Disordered" evidence="2">
    <location>
        <begin position="1"/>
        <end position="21"/>
    </location>
</feature>
<dbReference type="Proteomes" id="UP000769157">
    <property type="component" value="Unassembled WGS sequence"/>
</dbReference>
<dbReference type="AlphaFoldDB" id="A0A9P8P9U6"/>
<evidence type="ECO:0000313" key="5">
    <source>
        <dbReference type="Proteomes" id="UP000769157"/>
    </source>
</evidence>
<feature type="domain" description="PITH" evidence="3">
    <location>
        <begin position="11"/>
        <end position="203"/>
    </location>
</feature>
<comment type="caution">
    <text evidence="4">The sequence shown here is derived from an EMBL/GenBank/DDBJ whole genome shotgun (WGS) entry which is preliminary data.</text>
</comment>
<comment type="similarity">
    <text evidence="1">Belongs to the PITHD1 family.</text>
</comment>
<evidence type="ECO:0000256" key="1">
    <source>
        <dbReference type="ARBA" id="ARBA00025788"/>
    </source>
</evidence>
<dbReference type="SUPFAM" id="SSF49785">
    <property type="entry name" value="Galactose-binding domain-like"/>
    <property type="match status" value="1"/>
</dbReference>
<proteinExistence type="inferred from homology"/>
<dbReference type="GO" id="GO:0005634">
    <property type="term" value="C:nucleus"/>
    <property type="evidence" value="ECO:0007669"/>
    <property type="project" value="TreeGrafter"/>
</dbReference>
<dbReference type="InterPro" id="IPR010400">
    <property type="entry name" value="PITH_dom"/>
</dbReference>
<dbReference type="Pfam" id="PF06201">
    <property type="entry name" value="PITH"/>
    <property type="match status" value="1"/>
</dbReference>
<dbReference type="PANTHER" id="PTHR12175">
    <property type="entry name" value="AD039 HT014 THIOREDOXIN FAMILY TRP26"/>
    <property type="match status" value="1"/>
</dbReference>
<reference evidence="4" key="1">
    <citation type="journal article" date="2021" name="Open Biol.">
        <title>Shared evolutionary footprints suggest mitochondrial oxidative damage underlies multiple complex I losses in fungi.</title>
        <authorList>
            <person name="Schikora-Tamarit M.A."/>
            <person name="Marcet-Houben M."/>
            <person name="Nosek J."/>
            <person name="Gabaldon T."/>
        </authorList>
    </citation>
    <scope>NUCLEOTIDE SEQUENCE</scope>
    <source>
        <strain evidence="4">CBS6075</strain>
    </source>
</reference>